<dbReference type="SUPFAM" id="SSF53720">
    <property type="entry name" value="ALDH-like"/>
    <property type="match status" value="1"/>
</dbReference>
<dbReference type="GO" id="GO:0004029">
    <property type="term" value="F:aldehyde dehydrogenase (NAD+) activity"/>
    <property type="evidence" value="ECO:0007669"/>
    <property type="project" value="UniProtKB-EC"/>
</dbReference>
<dbReference type="PROSITE" id="PS00687">
    <property type="entry name" value="ALDEHYDE_DEHYDR_GLU"/>
    <property type="match status" value="1"/>
</dbReference>
<dbReference type="GeneID" id="19167368"/>
<evidence type="ECO:0000256" key="7">
    <source>
        <dbReference type="SAM" id="MobiDB-lite"/>
    </source>
</evidence>
<feature type="domain" description="Aldehyde dehydrogenase" evidence="8">
    <location>
        <begin position="48"/>
        <end position="509"/>
    </location>
</feature>
<feature type="active site" evidence="5">
    <location>
        <position position="285"/>
    </location>
</feature>
<gene>
    <name evidence="9" type="ORF">A1O3_03240</name>
</gene>
<keyword evidence="10" id="KW-1185">Reference proteome</keyword>
<comment type="similarity">
    <text evidence="1 6">Belongs to the aldehyde dehydrogenase family.</text>
</comment>
<protein>
    <recommendedName>
        <fullName evidence="3">aldehyde dehydrogenase (NAD(+))</fullName>
        <ecNumber evidence="3">1.2.1.3</ecNumber>
    </recommendedName>
</protein>
<feature type="compositionally biased region" description="Low complexity" evidence="7">
    <location>
        <begin position="1"/>
        <end position="22"/>
    </location>
</feature>
<sequence length="512" mass="54872">MASDTATNGTANANGTKTGMGNRSVTTTQGKASKPTDIETRLFINNEFVDASSKEYITVRNPYDDSIVTDKLHSASDKDVDAAVAAARKAFKPWAAVRPQERTAILLKFADLIEQNADRVAALESVCGGTALSFMKSIHVPFCVRTFRYYAGWCDKMEGESFPADNGYLRIVRHQPLGVCAAIIAFNGPAIMFAMKAAPALAAGNCLVIKPSEKSPLSTLYLAQLAVEAGFPPGVLNVVNGTGSVGAAIAAHLDIQKLSFTGSVGVAKKIAALASGSNLKKVTFELGGKSPSIIFPDANLDVAIAWCTRSITDSSGQACVASSRVYVHQDIKDEFLRRFKESFEKIHDTYGDPFDEKKTNGPIVDHVQHERVLGLVESGKQQATLVTGGARLLESGCFVQPTIFADSLADARVHREEIFGPVVVVNSFQDEDEVIATANDTDYGLSGAVFTQDINRAMRVAAQINSGTVGVNCCGMIDPQVPFGGFKQSGIGRELGKYGWLDYTETKTVYIK</sequence>
<dbReference type="HOGENOM" id="CLU_005391_0_1_1"/>
<evidence type="ECO:0000313" key="10">
    <source>
        <dbReference type="Proteomes" id="UP000019478"/>
    </source>
</evidence>
<evidence type="ECO:0000256" key="5">
    <source>
        <dbReference type="PROSITE-ProRule" id="PRU10007"/>
    </source>
</evidence>
<comment type="caution">
    <text evidence="9">The sequence shown here is derived from an EMBL/GenBank/DDBJ whole genome shotgun (WGS) entry which is preliminary data.</text>
</comment>
<evidence type="ECO:0000313" key="9">
    <source>
        <dbReference type="EMBL" id="EXJ90171.1"/>
    </source>
</evidence>
<dbReference type="EC" id="1.2.1.3" evidence="3"/>
<evidence type="ECO:0000256" key="6">
    <source>
        <dbReference type="RuleBase" id="RU003345"/>
    </source>
</evidence>
<dbReference type="OrthoDB" id="310895at2759"/>
<dbReference type="InterPro" id="IPR016161">
    <property type="entry name" value="Ald_DH/histidinol_DH"/>
</dbReference>
<dbReference type="InterPro" id="IPR015590">
    <property type="entry name" value="Aldehyde_DH_dom"/>
</dbReference>
<dbReference type="FunFam" id="3.40.605.10:FF:000026">
    <property type="entry name" value="Aldehyde dehydrogenase, putative"/>
    <property type="match status" value="1"/>
</dbReference>
<dbReference type="STRING" id="1182542.W9YLQ0"/>
<dbReference type="FunFam" id="3.40.309.10:FF:000012">
    <property type="entry name" value="Betaine aldehyde dehydrogenase"/>
    <property type="match status" value="1"/>
</dbReference>
<comment type="catalytic activity">
    <reaction evidence="4">
        <text>an aldehyde + NAD(+) + H2O = a carboxylate + NADH + 2 H(+)</text>
        <dbReference type="Rhea" id="RHEA:16185"/>
        <dbReference type="ChEBI" id="CHEBI:15377"/>
        <dbReference type="ChEBI" id="CHEBI:15378"/>
        <dbReference type="ChEBI" id="CHEBI:17478"/>
        <dbReference type="ChEBI" id="CHEBI:29067"/>
        <dbReference type="ChEBI" id="CHEBI:57540"/>
        <dbReference type="ChEBI" id="CHEBI:57945"/>
        <dbReference type="EC" id="1.2.1.3"/>
    </reaction>
</comment>
<dbReference type="Pfam" id="PF00171">
    <property type="entry name" value="Aldedh"/>
    <property type="match status" value="1"/>
</dbReference>
<dbReference type="InterPro" id="IPR029510">
    <property type="entry name" value="Ald_DH_CS_GLU"/>
</dbReference>
<accession>W9YLQ0</accession>
<dbReference type="GO" id="GO:0046394">
    <property type="term" value="P:carboxylic acid biosynthetic process"/>
    <property type="evidence" value="ECO:0007669"/>
    <property type="project" value="UniProtKB-ARBA"/>
</dbReference>
<evidence type="ECO:0000256" key="4">
    <source>
        <dbReference type="ARBA" id="ARBA00049194"/>
    </source>
</evidence>
<dbReference type="eggNOG" id="KOG2450">
    <property type="taxonomic scope" value="Eukaryota"/>
</dbReference>
<feature type="region of interest" description="Disordered" evidence="7">
    <location>
        <begin position="1"/>
        <end position="32"/>
    </location>
</feature>
<evidence type="ECO:0000256" key="1">
    <source>
        <dbReference type="ARBA" id="ARBA00009986"/>
    </source>
</evidence>
<dbReference type="FunFam" id="3.40.605.10:FF:000001">
    <property type="entry name" value="Aldehyde dehydrogenase 1"/>
    <property type="match status" value="1"/>
</dbReference>
<dbReference type="PANTHER" id="PTHR11699">
    <property type="entry name" value="ALDEHYDE DEHYDROGENASE-RELATED"/>
    <property type="match status" value="1"/>
</dbReference>
<dbReference type="InterPro" id="IPR016163">
    <property type="entry name" value="Ald_DH_C"/>
</dbReference>
<dbReference type="Gene3D" id="3.40.605.10">
    <property type="entry name" value="Aldehyde Dehydrogenase, Chain A, domain 1"/>
    <property type="match status" value="1"/>
</dbReference>
<dbReference type="EMBL" id="AMGY01000002">
    <property type="protein sequence ID" value="EXJ90171.1"/>
    <property type="molecule type" value="Genomic_DNA"/>
</dbReference>
<reference evidence="9 10" key="1">
    <citation type="submission" date="2013-03" db="EMBL/GenBank/DDBJ databases">
        <title>The Genome Sequence of Capronia epimyces CBS 606.96.</title>
        <authorList>
            <consortium name="The Broad Institute Genomics Platform"/>
            <person name="Cuomo C."/>
            <person name="de Hoog S."/>
            <person name="Gorbushina A."/>
            <person name="Walker B."/>
            <person name="Young S.K."/>
            <person name="Zeng Q."/>
            <person name="Gargeya S."/>
            <person name="Fitzgerald M."/>
            <person name="Haas B."/>
            <person name="Abouelleil A."/>
            <person name="Allen A.W."/>
            <person name="Alvarado L."/>
            <person name="Arachchi H.M."/>
            <person name="Berlin A.M."/>
            <person name="Chapman S.B."/>
            <person name="Gainer-Dewar J."/>
            <person name="Goldberg J."/>
            <person name="Griggs A."/>
            <person name="Gujja S."/>
            <person name="Hansen M."/>
            <person name="Howarth C."/>
            <person name="Imamovic A."/>
            <person name="Ireland A."/>
            <person name="Larimer J."/>
            <person name="McCowan C."/>
            <person name="Murphy C."/>
            <person name="Pearson M."/>
            <person name="Poon T.W."/>
            <person name="Priest M."/>
            <person name="Roberts A."/>
            <person name="Saif S."/>
            <person name="Shea T."/>
            <person name="Sisk P."/>
            <person name="Sykes S."/>
            <person name="Wortman J."/>
            <person name="Nusbaum C."/>
            <person name="Birren B."/>
        </authorList>
    </citation>
    <scope>NUCLEOTIDE SEQUENCE [LARGE SCALE GENOMIC DNA]</scope>
    <source>
        <strain evidence="9 10">CBS 606.96</strain>
    </source>
</reference>
<dbReference type="AlphaFoldDB" id="W9YLQ0"/>
<proteinExistence type="inferred from homology"/>
<evidence type="ECO:0000256" key="2">
    <source>
        <dbReference type="ARBA" id="ARBA00023002"/>
    </source>
</evidence>
<dbReference type="Proteomes" id="UP000019478">
    <property type="component" value="Unassembled WGS sequence"/>
</dbReference>
<dbReference type="InterPro" id="IPR016162">
    <property type="entry name" value="Ald_DH_N"/>
</dbReference>
<name>W9YLQ0_9EURO</name>
<evidence type="ECO:0000256" key="3">
    <source>
        <dbReference type="ARBA" id="ARBA00024226"/>
    </source>
</evidence>
<keyword evidence="2 6" id="KW-0560">Oxidoreductase</keyword>
<dbReference type="Gene3D" id="3.40.309.10">
    <property type="entry name" value="Aldehyde Dehydrogenase, Chain A, domain 2"/>
    <property type="match status" value="1"/>
</dbReference>
<dbReference type="RefSeq" id="XP_007731568.1">
    <property type="nucleotide sequence ID" value="XM_007733378.1"/>
</dbReference>
<organism evidence="9 10">
    <name type="scientific">Capronia epimyces CBS 606.96</name>
    <dbReference type="NCBI Taxonomy" id="1182542"/>
    <lineage>
        <taxon>Eukaryota</taxon>
        <taxon>Fungi</taxon>
        <taxon>Dikarya</taxon>
        <taxon>Ascomycota</taxon>
        <taxon>Pezizomycotina</taxon>
        <taxon>Eurotiomycetes</taxon>
        <taxon>Chaetothyriomycetidae</taxon>
        <taxon>Chaetothyriales</taxon>
        <taxon>Herpotrichiellaceae</taxon>
        <taxon>Capronia</taxon>
    </lineage>
</organism>
<evidence type="ECO:0000259" key="8">
    <source>
        <dbReference type="Pfam" id="PF00171"/>
    </source>
</evidence>